<dbReference type="PANTHER" id="PTHR33993:SF14">
    <property type="entry name" value="GB|AAF24581.1"/>
    <property type="match status" value="1"/>
</dbReference>
<evidence type="ECO:0000313" key="3">
    <source>
        <dbReference type="Proteomes" id="UP001321492"/>
    </source>
</evidence>
<sequence>MHGHFAWNELMTDDVEKAKAFYAAALGWSFESFPMENSQYWVAKAGDAPVAGLMAIEDVAPGAPPHWFAYVEVDDIDARVAAAEREGGTVLRAPFDVPGVGRIAILRDPTGAAMGWMTSAAPAA</sequence>
<gene>
    <name evidence="2" type="ORF">QNA08_14745</name>
</gene>
<accession>A0ABT7AJF7</accession>
<organism evidence="2 3">
    <name type="scientific">Chelatococcus albus</name>
    <dbReference type="NCBI Taxonomy" id="3047466"/>
    <lineage>
        <taxon>Bacteria</taxon>
        <taxon>Pseudomonadati</taxon>
        <taxon>Pseudomonadota</taxon>
        <taxon>Alphaproteobacteria</taxon>
        <taxon>Hyphomicrobiales</taxon>
        <taxon>Chelatococcaceae</taxon>
        <taxon>Chelatococcus</taxon>
    </lineage>
</organism>
<dbReference type="SUPFAM" id="SSF54593">
    <property type="entry name" value="Glyoxalase/Bleomycin resistance protein/Dihydroxybiphenyl dioxygenase"/>
    <property type="match status" value="1"/>
</dbReference>
<reference evidence="2 3" key="1">
    <citation type="submission" date="2023-05" db="EMBL/GenBank/DDBJ databases">
        <title>Chelatococcus sp. nov., a moderately thermophilic bacterium isolated from hot spring microbial mat.</title>
        <authorList>
            <person name="Hu C.-J."/>
            <person name="Li W.-J."/>
        </authorList>
    </citation>
    <scope>NUCLEOTIDE SEQUENCE [LARGE SCALE GENOMIC DNA]</scope>
    <source>
        <strain evidence="2 3">SYSU G07232</strain>
    </source>
</reference>
<dbReference type="PROSITE" id="PS51819">
    <property type="entry name" value="VOC"/>
    <property type="match status" value="1"/>
</dbReference>
<dbReference type="Proteomes" id="UP001321492">
    <property type="component" value="Unassembled WGS sequence"/>
</dbReference>
<name>A0ABT7AJF7_9HYPH</name>
<dbReference type="Pfam" id="PF00903">
    <property type="entry name" value="Glyoxalase"/>
    <property type="match status" value="1"/>
</dbReference>
<dbReference type="EMBL" id="JASJEV010000010">
    <property type="protein sequence ID" value="MDJ1159493.1"/>
    <property type="molecule type" value="Genomic_DNA"/>
</dbReference>
<protein>
    <submittedName>
        <fullName evidence="2">VOC family protein</fullName>
    </submittedName>
</protein>
<dbReference type="InterPro" id="IPR052164">
    <property type="entry name" value="Anthracycline_SecMetBiosynth"/>
</dbReference>
<dbReference type="CDD" id="cd07247">
    <property type="entry name" value="SgaA_N_like"/>
    <property type="match status" value="1"/>
</dbReference>
<comment type="caution">
    <text evidence="2">The sequence shown here is derived from an EMBL/GenBank/DDBJ whole genome shotgun (WGS) entry which is preliminary data.</text>
</comment>
<evidence type="ECO:0000259" key="1">
    <source>
        <dbReference type="PROSITE" id="PS51819"/>
    </source>
</evidence>
<evidence type="ECO:0000313" key="2">
    <source>
        <dbReference type="EMBL" id="MDJ1159493.1"/>
    </source>
</evidence>
<dbReference type="InterPro" id="IPR029068">
    <property type="entry name" value="Glyas_Bleomycin-R_OHBP_Dase"/>
</dbReference>
<proteinExistence type="predicted"/>
<dbReference type="RefSeq" id="WP_283741493.1">
    <property type="nucleotide sequence ID" value="NZ_JASJEV010000010.1"/>
</dbReference>
<dbReference type="PANTHER" id="PTHR33993">
    <property type="entry name" value="GLYOXALASE-RELATED"/>
    <property type="match status" value="1"/>
</dbReference>
<dbReference type="Gene3D" id="3.10.180.10">
    <property type="entry name" value="2,3-Dihydroxybiphenyl 1,2-Dioxygenase, domain 1"/>
    <property type="match status" value="1"/>
</dbReference>
<keyword evidence="3" id="KW-1185">Reference proteome</keyword>
<dbReference type="InterPro" id="IPR037523">
    <property type="entry name" value="VOC_core"/>
</dbReference>
<dbReference type="InterPro" id="IPR004360">
    <property type="entry name" value="Glyas_Fos-R_dOase_dom"/>
</dbReference>
<feature type="domain" description="VOC" evidence="1">
    <location>
        <begin position="4"/>
        <end position="119"/>
    </location>
</feature>